<evidence type="ECO:0000313" key="14">
    <source>
        <dbReference type="EMBL" id="MEQ2469442.1"/>
    </source>
</evidence>
<comment type="subcellular location">
    <subcellularLocation>
        <location evidence="2">Membrane</location>
        <topology evidence="2">Multi-pass membrane protein</topology>
    </subcellularLocation>
</comment>
<dbReference type="Proteomes" id="UP001490816">
    <property type="component" value="Unassembled WGS sequence"/>
</dbReference>
<evidence type="ECO:0000256" key="5">
    <source>
        <dbReference type="ARBA" id="ARBA00022692"/>
    </source>
</evidence>
<feature type="transmembrane region" description="Helical" evidence="12">
    <location>
        <begin position="156"/>
        <end position="173"/>
    </location>
</feature>
<keyword evidence="9 12" id="KW-1133">Transmembrane helix</keyword>
<protein>
    <submittedName>
        <fullName evidence="14">Site-2 protease family protein</fullName>
    </submittedName>
</protein>
<evidence type="ECO:0000256" key="8">
    <source>
        <dbReference type="ARBA" id="ARBA00022833"/>
    </source>
</evidence>
<keyword evidence="5 12" id="KW-0812">Transmembrane</keyword>
<evidence type="ECO:0000256" key="12">
    <source>
        <dbReference type="SAM" id="Phobius"/>
    </source>
</evidence>
<organism evidence="14 15">
    <name type="scientific">Ruminococcoides intestinale</name>
    <dbReference type="NCBI Taxonomy" id="3133162"/>
    <lineage>
        <taxon>Bacteria</taxon>
        <taxon>Bacillati</taxon>
        <taxon>Bacillota</taxon>
        <taxon>Clostridia</taxon>
        <taxon>Eubacteriales</taxon>
        <taxon>Oscillospiraceae</taxon>
        <taxon>Ruminococcoides</taxon>
    </lineage>
</organism>
<evidence type="ECO:0000259" key="13">
    <source>
        <dbReference type="Pfam" id="PF02163"/>
    </source>
</evidence>
<proteinExistence type="inferred from homology"/>
<feature type="transmembrane region" description="Helical" evidence="12">
    <location>
        <begin position="60"/>
        <end position="81"/>
    </location>
</feature>
<evidence type="ECO:0000256" key="9">
    <source>
        <dbReference type="ARBA" id="ARBA00022989"/>
    </source>
</evidence>
<dbReference type="Pfam" id="PF02163">
    <property type="entry name" value="Peptidase_M50"/>
    <property type="match status" value="1"/>
</dbReference>
<keyword evidence="10" id="KW-0482">Metalloprotease</keyword>
<comment type="cofactor">
    <cofactor evidence="1">
        <name>Zn(2+)</name>
        <dbReference type="ChEBI" id="CHEBI:29105"/>
    </cofactor>
</comment>
<evidence type="ECO:0000256" key="7">
    <source>
        <dbReference type="ARBA" id="ARBA00022801"/>
    </source>
</evidence>
<comment type="similarity">
    <text evidence="3">Belongs to the peptidase M50B family.</text>
</comment>
<gene>
    <name evidence="14" type="ORF">WMO39_03705</name>
</gene>
<evidence type="ECO:0000256" key="6">
    <source>
        <dbReference type="ARBA" id="ARBA00022723"/>
    </source>
</evidence>
<keyword evidence="8" id="KW-0862">Zinc</keyword>
<comment type="caution">
    <text evidence="14">The sequence shown here is derived from an EMBL/GenBank/DDBJ whole genome shotgun (WGS) entry which is preliminary data.</text>
</comment>
<evidence type="ECO:0000256" key="10">
    <source>
        <dbReference type="ARBA" id="ARBA00023049"/>
    </source>
</evidence>
<evidence type="ECO:0000256" key="2">
    <source>
        <dbReference type="ARBA" id="ARBA00004141"/>
    </source>
</evidence>
<feature type="transmembrane region" description="Helical" evidence="12">
    <location>
        <begin position="87"/>
        <end position="109"/>
    </location>
</feature>
<reference evidence="14 15" key="1">
    <citation type="submission" date="2024-03" db="EMBL/GenBank/DDBJ databases">
        <title>Human intestinal bacterial collection.</title>
        <authorList>
            <person name="Pauvert C."/>
            <person name="Hitch T.C.A."/>
            <person name="Clavel T."/>
        </authorList>
    </citation>
    <scope>NUCLEOTIDE SEQUENCE [LARGE SCALE GENOMIC DNA]</scope>
    <source>
        <strain evidence="14 15">CLA-JM-H38</strain>
    </source>
</reference>
<sequence>MILNIFLGFLCCVMAVIIHECGHLFAMLICKSPPDKIKISLFEIKITNSSRQLNTTRQNIFIIFFGPLVNFICFILFYLLYLCNSEFLLPIAMANLCTGLFNMLPVMSLDGGQLMYVILCRKFSEKSAERIINITAVIILFPLTVLGFMVLLNSKYNFSLLFVCAYLIASLLCKNNRYY</sequence>
<feature type="transmembrane region" description="Helical" evidence="12">
    <location>
        <begin position="6"/>
        <end position="30"/>
    </location>
</feature>
<evidence type="ECO:0000313" key="15">
    <source>
        <dbReference type="Proteomes" id="UP001490816"/>
    </source>
</evidence>
<dbReference type="EMBL" id="JBBMEZ010000007">
    <property type="protein sequence ID" value="MEQ2469442.1"/>
    <property type="molecule type" value="Genomic_DNA"/>
</dbReference>
<dbReference type="InterPro" id="IPR008915">
    <property type="entry name" value="Peptidase_M50"/>
</dbReference>
<dbReference type="GO" id="GO:0006508">
    <property type="term" value="P:proteolysis"/>
    <property type="evidence" value="ECO:0007669"/>
    <property type="project" value="UniProtKB-KW"/>
</dbReference>
<feature type="transmembrane region" description="Helical" evidence="12">
    <location>
        <begin position="130"/>
        <end position="150"/>
    </location>
</feature>
<evidence type="ECO:0000256" key="3">
    <source>
        <dbReference type="ARBA" id="ARBA00007931"/>
    </source>
</evidence>
<evidence type="ECO:0000256" key="4">
    <source>
        <dbReference type="ARBA" id="ARBA00022670"/>
    </source>
</evidence>
<evidence type="ECO:0000256" key="1">
    <source>
        <dbReference type="ARBA" id="ARBA00001947"/>
    </source>
</evidence>
<dbReference type="RefSeq" id="WP_181315152.1">
    <property type="nucleotide sequence ID" value="NZ_JBBMFQ010000001.1"/>
</dbReference>
<dbReference type="GO" id="GO:0008233">
    <property type="term" value="F:peptidase activity"/>
    <property type="evidence" value="ECO:0007669"/>
    <property type="project" value="UniProtKB-KW"/>
</dbReference>
<keyword evidence="6" id="KW-0479">Metal-binding</keyword>
<accession>A0ABV1FAV9</accession>
<name>A0ABV1FAV9_9FIRM</name>
<keyword evidence="4 14" id="KW-0645">Protease</keyword>
<keyword evidence="7" id="KW-0378">Hydrolase</keyword>
<evidence type="ECO:0000256" key="11">
    <source>
        <dbReference type="ARBA" id="ARBA00023136"/>
    </source>
</evidence>
<keyword evidence="11 12" id="KW-0472">Membrane</keyword>
<keyword evidence="15" id="KW-1185">Reference proteome</keyword>
<feature type="domain" description="Peptidase M50" evidence="13">
    <location>
        <begin position="86"/>
        <end position="141"/>
    </location>
</feature>
<dbReference type="PANTHER" id="PTHR39188">
    <property type="entry name" value="MEMBRANE-ASSOCIATED ZINC METALLOPROTEASE M50B"/>
    <property type="match status" value="1"/>
</dbReference>
<dbReference type="PANTHER" id="PTHR39188:SF3">
    <property type="entry name" value="STAGE IV SPORULATION PROTEIN FB"/>
    <property type="match status" value="1"/>
</dbReference>